<reference evidence="2" key="2">
    <citation type="journal article" date="2000" name="Genome Res.">
        <title>Normalization and subtraction of cap-trapper-selected cDNAs to prepare full-length cDNA libraries for rapid discovery of new genes.</title>
        <authorList>
            <person name="Carninci P."/>
            <person name="Shibata Y."/>
            <person name="Hayatsu N."/>
            <person name="Sugahara Y."/>
            <person name="Shibata K."/>
            <person name="Itoh M."/>
            <person name="Konno H."/>
            <person name="Okazaki Y."/>
            <person name="Muramatsu M."/>
            <person name="Hayashizaki Y."/>
        </authorList>
    </citation>
    <scope>NUCLEOTIDE SEQUENCE</scope>
    <source>
        <strain evidence="2">C57BL/6J</strain>
        <tissue evidence="2">Bone</tissue>
    </source>
</reference>
<reference evidence="2" key="6">
    <citation type="submission" date="2004-04" db="EMBL/GenBank/DDBJ databases">
        <authorList>
            <person name="Arakawa T."/>
            <person name="Carninci P."/>
            <person name="Fukuda S."/>
            <person name="Hashizume W."/>
            <person name="Hayashida K."/>
            <person name="Hori F."/>
            <person name="Iida J."/>
            <person name="Imamura K."/>
            <person name="Imotani K."/>
            <person name="Itoh M."/>
            <person name="Kanagawa S."/>
            <person name="Kawai J."/>
            <person name="Kojima M."/>
            <person name="Konno H."/>
            <person name="Murata M."/>
            <person name="Nakamura M."/>
            <person name="Ninomiya N."/>
            <person name="Nishiyori H."/>
            <person name="Nomura K."/>
            <person name="Ohno M."/>
            <person name="Sakazume N."/>
            <person name="Sano H."/>
            <person name="Sasaki D."/>
            <person name="Shibata K."/>
            <person name="Shiraki T."/>
            <person name="Tagami M."/>
            <person name="Tagami Y."/>
            <person name="Waki K."/>
            <person name="Watahiki A."/>
            <person name="Muramatsu M."/>
            <person name="Hayashizaki Y."/>
        </authorList>
    </citation>
    <scope>NUCLEOTIDE SEQUENCE</scope>
    <source>
        <strain evidence="2">C57BL/6J</strain>
        <tissue evidence="2">Bone</tissue>
    </source>
</reference>
<dbReference type="AlphaFoldDB" id="Q3TRL6"/>
<accession>Q3TRL6</accession>
<evidence type="ECO:0000256" key="1">
    <source>
        <dbReference type="SAM" id="SignalP"/>
    </source>
</evidence>
<dbReference type="MGI" id="MGI:96930">
    <property type="gene designation" value="Mcc"/>
</dbReference>
<reference evidence="2" key="7">
    <citation type="journal article" date="2005" name="Science">
        <title>The Transcriptional Landscape of the Mammalian Genome.</title>
        <authorList>
            <consortium name="The FANTOM Consortium"/>
            <consortium name="Riken Genome Exploration Research Group and Genome Science Group (Genome Network Project Core Group)"/>
        </authorList>
    </citation>
    <scope>NUCLEOTIDE SEQUENCE</scope>
    <source>
        <strain evidence="2">C57BL/6J</strain>
        <tissue evidence="2">Bone</tissue>
    </source>
</reference>
<reference evidence="2" key="1">
    <citation type="journal article" date="1999" name="Methods Enzymol.">
        <title>High-efficiency full-length cDNA cloning.</title>
        <authorList>
            <person name="Carninci P."/>
            <person name="Hayashizaki Y."/>
        </authorList>
    </citation>
    <scope>NUCLEOTIDE SEQUENCE</scope>
    <source>
        <strain evidence="2">C57BL/6J</strain>
        <tissue evidence="2">Bone</tissue>
    </source>
</reference>
<reference evidence="2" key="5">
    <citation type="journal article" date="2002" name="Nature">
        <title>Analysis of the mouse transcriptome based on functional annotation of 60,770 full-length cDNAs.</title>
        <authorList>
            <consortium name="The FANTOM Consortium and the RIKEN Genome Exploration Research Group Phase I and II Team"/>
        </authorList>
    </citation>
    <scope>NUCLEOTIDE SEQUENCE</scope>
    <source>
        <strain evidence="2">C57BL/6J</strain>
        <tissue evidence="2">Bone</tissue>
    </source>
</reference>
<feature type="signal peptide" evidence="1">
    <location>
        <begin position="1"/>
        <end position="16"/>
    </location>
</feature>
<evidence type="ECO:0008006" key="4">
    <source>
        <dbReference type="Google" id="ProtNLM"/>
    </source>
</evidence>
<dbReference type="EMBL" id="AK162662">
    <property type="protein sequence ID" value="BAE37012.1"/>
    <property type="molecule type" value="mRNA"/>
</dbReference>
<evidence type="ECO:0000313" key="2">
    <source>
        <dbReference type="EMBL" id="BAE37012.1"/>
    </source>
</evidence>
<sequence>MYWLQLLLAWPQRVSTMAPASRLATTSFRVHHSSSQLFCAVVEIQASVDFQVYPSPPLPPFFFFFPIGC</sequence>
<reference evidence="2" key="8">
    <citation type="journal article" date="2005" name="Science">
        <title>Antisense Transcription in the Mammalian Transcriptome.</title>
        <authorList>
            <consortium name="RIKEN Genome Exploration Research Group and Genome Science Group (Genome Network Project Core Group) and the FANTOM Consortium"/>
        </authorList>
    </citation>
    <scope>NUCLEOTIDE SEQUENCE</scope>
    <source>
        <strain evidence="2">C57BL/6J</strain>
        <tissue evidence="2">Bone</tissue>
    </source>
</reference>
<feature type="chain" id="PRO_5004229689" description="Secreted protein" evidence="1">
    <location>
        <begin position="17"/>
        <end position="69"/>
    </location>
</feature>
<gene>
    <name evidence="3" type="primary">Mcc</name>
</gene>
<organism evidence="2">
    <name type="scientific">Mus musculus</name>
    <name type="common">Mouse</name>
    <dbReference type="NCBI Taxonomy" id="10090"/>
    <lineage>
        <taxon>Eukaryota</taxon>
        <taxon>Metazoa</taxon>
        <taxon>Chordata</taxon>
        <taxon>Craniata</taxon>
        <taxon>Vertebrata</taxon>
        <taxon>Euteleostomi</taxon>
        <taxon>Mammalia</taxon>
        <taxon>Eutheria</taxon>
        <taxon>Euarchontoglires</taxon>
        <taxon>Glires</taxon>
        <taxon>Rodentia</taxon>
        <taxon>Myomorpha</taxon>
        <taxon>Muroidea</taxon>
        <taxon>Muridae</taxon>
        <taxon>Murinae</taxon>
        <taxon>Mus</taxon>
        <taxon>Mus</taxon>
    </lineage>
</organism>
<keyword evidence="1" id="KW-0732">Signal</keyword>
<reference evidence="2" key="4">
    <citation type="journal article" date="2001" name="Nature">
        <title>Functional annotation of a full-length mouse cDNA collection.</title>
        <authorList>
            <consortium name="The RIKEN Genome Exploration Research Group Phase II Team and the FANTOM Consortium"/>
        </authorList>
    </citation>
    <scope>NUCLEOTIDE SEQUENCE</scope>
    <source>
        <strain evidence="2">C57BL/6J</strain>
        <tissue evidence="2">Bone</tissue>
    </source>
</reference>
<name>Q3TRL6_MOUSE</name>
<dbReference type="AGR" id="MGI:96930"/>
<reference evidence="2" key="3">
    <citation type="journal article" date="2000" name="Genome Res.">
        <title>RIKEN integrated sequence analysis (RISA) system--384-format sequencing pipeline with 384 multicapillary sequencer.</title>
        <authorList>
            <person name="Shibata K."/>
            <person name="Itoh M."/>
            <person name="Aizawa K."/>
            <person name="Nagaoka S."/>
            <person name="Sasaki N."/>
            <person name="Carninci P."/>
            <person name="Konno H."/>
            <person name="Akiyama J."/>
            <person name="Nishi K."/>
            <person name="Kitsunai T."/>
            <person name="Tashiro H."/>
            <person name="Itoh M."/>
            <person name="Sumi N."/>
            <person name="Ishii Y."/>
            <person name="Nakamura S."/>
            <person name="Hazama M."/>
            <person name="Nishine T."/>
            <person name="Harada A."/>
            <person name="Yamamoto R."/>
            <person name="Matsumoto H."/>
            <person name="Sakaguchi S."/>
            <person name="Ikegami T."/>
            <person name="Kashiwagi K."/>
            <person name="Fujiwake S."/>
            <person name="Inoue K."/>
            <person name="Togawa Y."/>
            <person name="Izawa M."/>
            <person name="Ohara E."/>
            <person name="Watahiki M."/>
            <person name="Yoneda Y."/>
            <person name="Ishikawa T."/>
            <person name="Ozawa K."/>
            <person name="Tanaka T."/>
            <person name="Matsuura S."/>
            <person name="Kawai J."/>
            <person name="Okazaki Y."/>
            <person name="Muramatsu M."/>
            <person name="Inoue Y."/>
            <person name="Kira A."/>
            <person name="Hayashizaki Y."/>
        </authorList>
    </citation>
    <scope>NUCLEOTIDE SEQUENCE</scope>
    <source>
        <strain evidence="2">C57BL/6J</strain>
        <tissue evidence="2">Bone</tissue>
    </source>
</reference>
<proteinExistence type="evidence at transcript level"/>
<evidence type="ECO:0000313" key="3">
    <source>
        <dbReference type="MGI" id="MGI:96930"/>
    </source>
</evidence>
<protein>
    <recommendedName>
        <fullName evidence="4">Secreted protein</fullName>
    </recommendedName>
</protein>